<name>A0A8J3IL56_9CHLR</name>
<dbReference type="SUPFAM" id="SSF53474">
    <property type="entry name" value="alpha/beta-Hydrolases"/>
    <property type="match status" value="1"/>
</dbReference>
<dbReference type="Proteomes" id="UP000597444">
    <property type="component" value="Unassembled WGS sequence"/>
</dbReference>
<organism evidence="2 3">
    <name type="scientific">Reticulibacter mediterranei</name>
    <dbReference type="NCBI Taxonomy" id="2778369"/>
    <lineage>
        <taxon>Bacteria</taxon>
        <taxon>Bacillati</taxon>
        <taxon>Chloroflexota</taxon>
        <taxon>Ktedonobacteria</taxon>
        <taxon>Ktedonobacterales</taxon>
        <taxon>Reticulibacteraceae</taxon>
        <taxon>Reticulibacter</taxon>
    </lineage>
</organism>
<evidence type="ECO:0000313" key="2">
    <source>
        <dbReference type="EMBL" id="GHO97604.1"/>
    </source>
</evidence>
<accession>A0A8J3IL56</accession>
<dbReference type="Gene3D" id="3.40.50.1820">
    <property type="entry name" value="alpha/beta hydrolase"/>
    <property type="match status" value="1"/>
</dbReference>
<evidence type="ECO:0000313" key="3">
    <source>
        <dbReference type="Proteomes" id="UP000597444"/>
    </source>
</evidence>
<dbReference type="EMBL" id="BNJK01000002">
    <property type="protein sequence ID" value="GHO97604.1"/>
    <property type="molecule type" value="Genomic_DNA"/>
</dbReference>
<sequence length="294" mass="33092">MISSAFPYQKKRISVLGVEMAYIDEGQGDPIVFMHGNPTYSYVWRNIIPYVQGAGRIIAADMIGMGDSQKLPVSGPDSYTFVEHRRYLDALLEALGVHERVTLVGHDWGAALAFDWAHRHPHAVRGIAYMEAVIETVSWSESSEVARTRFQAMRSPQGEQIVLQQNSFIEFNLPKTVLRTLTEEEMNEYRRPYTEPGEGRRPMLSWARQLPIEGEPADITEIITSSGEWLAHNDIPKLLIQAVPGTRNPDKPAVNRSWPAQIEVAVRGHHTPQEDSPDEIGQAIASWLKTIVNK</sequence>
<dbReference type="AlphaFoldDB" id="A0A8J3IL56"/>
<evidence type="ECO:0000259" key="1">
    <source>
        <dbReference type="Pfam" id="PF00561"/>
    </source>
</evidence>
<dbReference type="NCBIfam" id="NF002938">
    <property type="entry name" value="PRK03592.1"/>
    <property type="match status" value="1"/>
</dbReference>
<dbReference type="Pfam" id="PF00561">
    <property type="entry name" value="Abhydrolase_1"/>
    <property type="match status" value="1"/>
</dbReference>
<comment type="caution">
    <text evidence="2">The sequence shown here is derived from an EMBL/GenBank/DDBJ whole genome shotgun (WGS) entry which is preliminary data.</text>
</comment>
<dbReference type="InterPro" id="IPR029058">
    <property type="entry name" value="AB_hydrolase_fold"/>
</dbReference>
<keyword evidence="3" id="KW-1185">Reference proteome</keyword>
<dbReference type="RefSeq" id="WP_220208389.1">
    <property type="nucleotide sequence ID" value="NZ_BNJK01000002.1"/>
</dbReference>
<dbReference type="InterPro" id="IPR000073">
    <property type="entry name" value="AB_hydrolase_1"/>
</dbReference>
<dbReference type="PANTHER" id="PTHR43329">
    <property type="entry name" value="EPOXIDE HYDROLASE"/>
    <property type="match status" value="1"/>
</dbReference>
<dbReference type="PRINTS" id="PR00111">
    <property type="entry name" value="ABHYDROLASE"/>
</dbReference>
<gene>
    <name evidence="2" type="primary">dhaA_5</name>
    <name evidence="2" type="ORF">KSF_076520</name>
</gene>
<protein>
    <submittedName>
        <fullName evidence="2">Haloalkane dehalogenase</fullName>
    </submittedName>
</protein>
<proteinExistence type="predicted"/>
<feature type="domain" description="AB hydrolase-1" evidence="1">
    <location>
        <begin position="30"/>
        <end position="151"/>
    </location>
</feature>
<reference evidence="2" key="1">
    <citation type="submission" date="2020-10" db="EMBL/GenBank/DDBJ databases">
        <title>Taxonomic study of unclassified bacteria belonging to the class Ktedonobacteria.</title>
        <authorList>
            <person name="Yabe S."/>
            <person name="Wang C.M."/>
            <person name="Zheng Y."/>
            <person name="Sakai Y."/>
            <person name="Cavaletti L."/>
            <person name="Monciardini P."/>
            <person name="Donadio S."/>
        </authorList>
    </citation>
    <scope>NUCLEOTIDE SEQUENCE</scope>
    <source>
        <strain evidence="2">ID150040</strain>
    </source>
</reference>